<keyword evidence="1" id="KW-0156">Chromatin regulator</keyword>
<dbReference type="GO" id="GO:0003713">
    <property type="term" value="F:transcription coactivator activity"/>
    <property type="evidence" value="ECO:0007669"/>
    <property type="project" value="UniProtKB-UniRule"/>
</dbReference>
<proteinExistence type="inferred from homology"/>
<keyword evidence="1" id="KW-0010">Activator</keyword>
<keyword evidence="1" id="KW-0805">Transcription regulation</keyword>
<dbReference type="GO" id="GO:0006368">
    <property type="term" value="P:transcription elongation by RNA polymerase II"/>
    <property type="evidence" value="ECO:0007669"/>
    <property type="project" value="UniProtKB-UniRule"/>
</dbReference>
<keyword evidence="1" id="KW-0509">mRNA transport</keyword>
<dbReference type="GO" id="GO:0071819">
    <property type="term" value="C:DUBm complex"/>
    <property type="evidence" value="ECO:0007669"/>
    <property type="project" value="UniProtKB-UniRule"/>
</dbReference>
<keyword evidence="1" id="KW-0539">Nucleus</keyword>
<dbReference type="GO" id="GO:0006406">
    <property type="term" value="P:mRNA export from nucleus"/>
    <property type="evidence" value="ECO:0007669"/>
    <property type="project" value="UniProtKB-UniRule"/>
</dbReference>
<keyword evidence="1" id="KW-0804">Transcription</keyword>
<comment type="subcellular location">
    <subcellularLocation>
        <location evidence="1">Nucleus</location>
        <location evidence="1">Nucleoplasm</location>
    </subcellularLocation>
</comment>
<comment type="caution">
    <text evidence="3">The sequence shown here is derived from an EMBL/GenBank/DDBJ whole genome shotgun (WGS) entry which is preliminary data.</text>
</comment>
<reference evidence="3" key="1">
    <citation type="submission" date="2023-06" db="EMBL/GenBank/DDBJ databases">
        <title>Survivors Of The Sea: Transcriptome response of Skeletonema marinoi to long-term dormancy.</title>
        <authorList>
            <person name="Pinder M.I.M."/>
            <person name="Kourtchenko O."/>
            <person name="Robertson E.K."/>
            <person name="Larsson T."/>
            <person name="Maumus F."/>
            <person name="Osuna-Cruz C.M."/>
            <person name="Vancaester E."/>
            <person name="Stenow R."/>
            <person name="Vandepoele K."/>
            <person name="Ploug H."/>
            <person name="Bruchert V."/>
            <person name="Godhe A."/>
            <person name="Topel M."/>
        </authorList>
    </citation>
    <scope>NUCLEOTIDE SEQUENCE</scope>
    <source>
        <strain evidence="3">R05AC</strain>
    </source>
</reference>
<protein>
    <recommendedName>
        <fullName evidence="1">Transcription and mRNA export factor ENY2</fullName>
    </recommendedName>
    <alternativeName>
        <fullName evidence="1">Enhancer of yellow 2 transcription factor homolog</fullName>
    </alternativeName>
</protein>
<keyword evidence="1" id="KW-0811">Translocation</keyword>
<gene>
    <name evidence="3" type="ORF">QTG54_010572</name>
</gene>
<evidence type="ECO:0000256" key="2">
    <source>
        <dbReference type="SAM" id="MobiDB-lite"/>
    </source>
</evidence>
<organism evidence="3 4">
    <name type="scientific">Skeletonema marinoi</name>
    <dbReference type="NCBI Taxonomy" id="267567"/>
    <lineage>
        <taxon>Eukaryota</taxon>
        <taxon>Sar</taxon>
        <taxon>Stramenopiles</taxon>
        <taxon>Ochrophyta</taxon>
        <taxon>Bacillariophyta</taxon>
        <taxon>Coscinodiscophyceae</taxon>
        <taxon>Thalassiosirophycidae</taxon>
        <taxon>Thalassiosirales</taxon>
        <taxon>Skeletonemataceae</taxon>
        <taxon>Skeletonema</taxon>
        <taxon>Skeletonema marinoi-dohrnii complex</taxon>
    </lineage>
</organism>
<dbReference type="GO" id="GO:0015031">
    <property type="term" value="P:protein transport"/>
    <property type="evidence" value="ECO:0007669"/>
    <property type="project" value="UniProtKB-KW"/>
</dbReference>
<dbReference type="AlphaFoldDB" id="A0AAD8Y326"/>
<accession>A0AAD8Y326</accession>
<evidence type="ECO:0000256" key="1">
    <source>
        <dbReference type="HAMAP-Rule" id="MF_03046"/>
    </source>
</evidence>
<comment type="function">
    <text evidence="1">Involved in mRNA export coupled transcription activation by association with both the TREX-2 and the SAGA complexes. The transcription regulatory histone acetylation (HAT) complex SAGA is a multiprotein complex that activates transcription by remodeling chromatin and mediating histone acetylation and deubiquitination. Within the SAGA complex, participates to a subcomplex that specifically deubiquitinates histones. The SAGA complex is recruited to specific gene promoters by activators, where it is required for transcription. The TREX-2 complex functions in docking export-competent ribonucleoprotein particles (mRNPs) to the nuclear entrance of the nuclear pore complex (nuclear basket). TREX-2 participates in mRNA export and accurate chromatin positioning in the nucleus by tethering genes to the nuclear periphery.</text>
</comment>
<dbReference type="Proteomes" id="UP001224775">
    <property type="component" value="Unassembled WGS sequence"/>
</dbReference>
<dbReference type="GO" id="GO:0005643">
    <property type="term" value="C:nuclear pore"/>
    <property type="evidence" value="ECO:0007669"/>
    <property type="project" value="UniProtKB-UniRule"/>
</dbReference>
<evidence type="ECO:0000313" key="4">
    <source>
        <dbReference type="Proteomes" id="UP001224775"/>
    </source>
</evidence>
<dbReference type="GO" id="GO:0000124">
    <property type="term" value="C:SAGA complex"/>
    <property type="evidence" value="ECO:0007669"/>
    <property type="project" value="UniProtKB-UniRule"/>
</dbReference>
<keyword evidence="1" id="KW-0813">Transport</keyword>
<dbReference type="InterPro" id="IPR038212">
    <property type="entry name" value="TF_EnY2_sf"/>
</dbReference>
<comment type="similarity">
    <text evidence="1">Belongs to the ENY2 family.</text>
</comment>
<dbReference type="Pfam" id="PF10163">
    <property type="entry name" value="EnY2"/>
    <property type="match status" value="1"/>
</dbReference>
<comment type="subunit">
    <text evidence="1">Component of the nuclear pore complex (NPC)-associated TREX-2 complex (transcription and export complex 2). Component of the SAGA transcription coactivator-HAT complex. Within the SAGA complex, participates to a subcomplex of SAGA called the DUB module (deubiquitination module).</text>
</comment>
<dbReference type="InterPro" id="IPR018783">
    <property type="entry name" value="TF_ENY2"/>
</dbReference>
<feature type="region of interest" description="Disordered" evidence="2">
    <location>
        <begin position="1"/>
        <end position="22"/>
    </location>
</feature>
<evidence type="ECO:0000313" key="3">
    <source>
        <dbReference type="EMBL" id="KAK1738542.1"/>
    </source>
</evidence>
<dbReference type="EMBL" id="JATAAI010000020">
    <property type="protein sequence ID" value="KAK1738542.1"/>
    <property type="molecule type" value="Genomic_DNA"/>
</dbReference>
<dbReference type="GO" id="GO:0005654">
    <property type="term" value="C:nucleoplasm"/>
    <property type="evidence" value="ECO:0007669"/>
    <property type="project" value="UniProtKB-SubCell"/>
</dbReference>
<keyword evidence="4" id="KW-1185">Reference proteome</keyword>
<name>A0AAD8Y326_9STRA</name>
<sequence length="108" mass="12249">MVQLSSPWPHEGQQQQQQQQIESAIRHKLKSTGEIDRIHHSLHANLTECGWRNVIQDAAKEAIRRKGLQPITLDQLVAELTPVARATVPAEVKVKMVEHLKSQCFRGD</sequence>
<dbReference type="GO" id="GO:0006325">
    <property type="term" value="P:chromatin organization"/>
    <property type="evidence" value="ECO:0007669"/>
    <property type="project" value="UniProtKB-KW"/>
</dbReference>
<dbReference type="PANTHER" id="PTHR12514">
    <property type="entry name" value="ENHANCER OF YELLOW 2 TRANSCRIPTION FACTOR"/>
    <property type="match status" value="1"/>
</dbReference>
<dbReference type="GO" id="GO:0070390">
    <property type="term" value="C:transcription export complex 2"/>
    <property type="evidence" value="ECO:0007669"/>
    <property type="project" value="UniProtKB-UniRule"/>
</dbReference>
<dbReference type="Gene3D" id="1.10.246.140">
    <property type="match status" value="1"/>
</dbReference>
<dbReference type="HAMAP" id="MF_03046">
    <property type="entry name" value="ENY2_Sus1"/>
    <property type="match status" value="1"/>
</dbReference>
<keyword evidence="1" id="KW-0653">Protein transport</keyword>